<dbReference type="Pfam" id="PF05685">
    <property type="entry name" value="Uma2"/>
    <property type="match status" value="1"/>
</dbReference>
<protein>
    <recommendedName>
        <fullName evidence="1">Putative restriction endonuclease domain-containing protein</fullName>
    </recommendedName>
</protein>
<dbReference type="Gene3D" id="3.90.1570.10">
    <property type="entry name" value="tt1808, chain A"/>
    <property type="match status" value="1"/>
</dbReference>
<dbReference type="CDD" id="cd06260">
    <property type="entry name" value="DUF820-like"/>
    <property type="match status" value="1"/>
</dbReference>
<gene>
    <name evidence="2" type="ORF">CY0110_04181</name>
</gene>
<dbReference type="InterPro" id="IPR012296">
    <property type="entry name" value="Nuclease_put_TT1808"/>
</dbReference>
<feature type="domain" description="Putative restriction endonuclease" evidence="1">
    <location>
        <begin position="19"/>
        <end position="178"/>
    </location>
</feature>
<organism evidence="2 3">
    <name type="scientific">Crocosphaera chwakensis CCY0110</name>
    <dbReference type="NCBI Taxonomy" id="391612"/>
    <lineage>
        <taxon>Bacteria</taxon>
        <taxon>Bacillati</taxon>
        <taxon>Cyanobacteriota</taxon>
        <taxon>Cyanophyceae</taxon>
        <taxon>Oscillatoriophycideae</taxon>
        <taxon>Chroococcales</taxon>
        <taxon>Aphanothecaceae</taxon>
        <taxon>Crocosphaera</taxon>
        <taxon>Crocosphaera chwakensis</taxon>
    </lineage>
</organism>
<dbReference type="eggNOG" id="COG4636">
    <property type="taxonomic scope" value="Bacteria"/>
</dbReference>
<dbReference type="Proteomes" id="UP000003781">
    <property type="component" value="Unassembled WGS sequence"/>
</dbReference>
<dbReference type="RefSeq" id="WP_008276610.1">
    <property type="nucleotide sequence ID" value="NZ_AAXW01000027.1"/>
</dbReference>
<evidence type="ECO:0000313" key="3">
    <source>
        <dbReference type="Proteomes" id="UP000003781"/>
    </source>
</evidence>
<sequence length="215" mass="24631">MNQPTLTPILTDTWIKTTWENYLKLTQDSHYENAIFYYDQGWMKIEMSPIGIAHARDNSILSTVIIIYAALNNIPIKELTNCSYQKTGIREVQPDISYYVGENLPNLPRNNSPINLDEVVSPTLIIEIGSSSYLDDIGKKRLLYEQLEIKEYWVVDVAESTVIAFTMENQGSYQIRESQVLVGLSIALVEEALKRSKIEDDNTITRWLMSTFQAL</sequence>
<evidence type="ECO:0000259" key="1">
    <source>
        <dbReference type="Pfam" id="PF05685"/>
    </source>
</evidence>
<name>A3ITA6_9CHRO</name>
<dbReference type="EMBL" id="AAXW01000027">
    <property type="protein sequence ID" value="EAZ90291.1"/>
    <property type="molecule type" value="Genomic_DNA"/>
</dbReference>
<dbReference type="InterPro" id="IPR011335">
    <property type="entry name" value="Restrct_endonuc-II-like"/>
</dbReference>
<evidence type="ECO:0000313" key="2">
    <source>
        <dbReference type="EMBL" id="EAZ90291.1"/>
    </source>
</evidence>
<dbReference type="InterPro" id="IPR008538">
    <property type="entry name" value="Uma2"/>
</dbReference>
<reference evidence="2 3" key="1">
    <citation type="submission" date="2007-03" db="EMBL/GenBank/DDBJ databases">
        <authorList>
            <person name="Stal L."/>
            <person name="Ferriera S."/>
            <person name="Johnson J."/>
            <person name="Kravitz S."/>
            <person name="Beeson K."/>
            <person name="Sutton G."/>
            <person name="Rogers Y.-H."/>
            <person name="Friedman R."/>
            <person name="Frazier M."/>
            <person name="Venter J.C."/>
        </authorList>
    </citation>
    <scope>NUCLEOTIDE SEQUENCE [LARGE SCALE GENOMIC DNA]</scope>
    <source>
        <strain evidence="2 3">CCY0110</strain>
    </source>
</reference>
<accession>A3ITA6</accession>
<proteinExistence type="predicted"/>
<comment type="caution">
    <text evidence="2">The sequence shown here is derived from an EMBL/GenBank/DDBJ whole genome shotgun (WGS) entry which is preliminary data.</text>
</comment>
<dbReference type="PANTHER" id="PTHR35400:SF1">
    <property type="entry name" value="SLR1083 PROTEIN"/>
    <property type="match status" value="1"/>
</dbReference>
<dbReference type="SUPFAM" id="SSF52980">
    <property type="entry name" value="Restriction endonuclease-like"/>
    <property type="match status" value="1"/>
</dbReference>
<dbReference type="AlphaFoldDB" id="A3ITA6"/>
<dbReference type="PANTHER" id="PTHR35400">
    <property type="entry name" value="SLR1083 PROTEIN"/>
    <property type="match status" value="1"/>
</dbReference>
<dbReference type="OrthoDB" id="459822at2"/>
<keyword evidence="3" id="KW-1185">Reference proteome</keyword>